<evidence type="ECO:0000313" key="1">
    <source>
        <dbReference type="EMBL" id="KAK7455277.1"/>
    </source>
</evidence>
<dbReference type="Proteomes" id="UP001498398">
    <property type="component" value="Unassembled WGS sequence"/>
</dbReference>
<protein>
    <submittedName>
        <fullName evidence="1">Uncharacterized protein</fullName>
    </submittedName>
</protein>
<organism evidence="1 2">
    <name type="scientific">Marasmiellus scandens</name>
    <dbReference type="NCBI Taxonomy" id="2682957"/>
    <lineage>
        <taxon>Eukaryota</taxon>
        <taxon>Fungi</taxon>
        <taxon>Dikarya</taxon>
        <taxon>Basidiomycota</taxon>
        <taxon>Agaricomycotina</taxon>
        <taxon>Agaricomycetes</taxon>
        <taxon>Agaricomycetidae</taxon>
        <taxon>Agaricales</taxon>
        <taxon>Marasmiineae</taxon>
        <taxon>Omphalotaceae</taxon>
        <taxon>Marasmiellus</taxon>
    </lineage>
</organism>
<accession>A0ABR1JAZ1</accession>
<evidence type="ECO:0000313" key="2">
    <source>
        <dbReference type="Proteomes" id="UP001498398"/>
    </source>
</evidence>
<proteinExistence type="predicted"/>
<sequence>MPSNHYISLRDKQTYDLLMSIRDKSERKETLTEAERALMAAVVVQLPTLGGPRNFTEVLDYISCNPLLRNPSPPSRCMTHRGELPYHPSYGPYSQYNFDWLKLLYWDTTHDRLPREWTFQLCARESLPSDPLNLKAEGVTLYTADMAGVWHIAGPRHIPVCLQGKSIRVSYPVQRGNRKGPQTVIILTLPVKRMEGEERRVFLEIGPNV</sequence>
<keyword evidence="2" id="KW-1185">Reference proteome</keyword>
<comment type="caution">
    <text evidence="1">The sequence shown here is derived from an EMBL/GenBank/DDBJ whole genome shotgun (WGS) entry which is preliminary data.</text>
</comment>
<name>A0ABR1JAZ1_9AGAR</name>
<dbReference type="EMBL" id="JBANRG010000023">
    <property type="protein sequence ID" value="KAK7455277.1"/>
    <property type="molecule type" value="Genomic_DNA"/>
</dbReference>
<reference evidence="1 2" key="1">
    <citation type="submission" date="2024-01" db="EMBL/GenBank/DDBJ databases">
        <title>A draft genome for the cacao thread blight pathogen Marasmiellus scandens.</title>
        <authorList>
            <person name="Baruah I.K."/>
            <person name="Leung J."/>
            <person name="Bukari Y."/>
            <person name="Amoako-Attah I."/>
            <person name="Meinhardt L.W."/>
            <person name="Bailey B.A."/>
            <person name="Cohen S.P."/>
        </authorList>
    </citation>
    <scope>NUCLEOTIDE SEQUENCE [LARGE SCALE GENOMIC DNA]</scope>
    <source>
        <strain evidence="1 2">GH-19</strain>
    </source>
</reference>
<gene>
    <name evidence="1" type="ORF">VKT23_011150</name>
</gene>